<gene>
    <name evidence="2" type="ORF">LCGC14_1452580</name>
</gene>
<sequence length="37" mass="3901">MSKNDEVGCAVAALLFVGIPLALSLCLALGILKQLWE</sequence>
<keyword evidence="1" id="KW-0472">Membrane</keyword>
<feature type="transmembrane region" description="Helical" evidence="1">
    <location>
        <begin position="7"/>
        <end position="32"/>
    </location>
</feature>
<dbReference type="AlphaFoldDB" id="A0A0F9JI90"/>
<name>A0A0F9JI90_9ZZZZ</name>
<accession>A0A0F9JI90</accession>
<reference evidence="2" key="1">
    <citation type="journal article" date="2015" name="Nature">
        <title>Complex archaea that bridge the gap between prokaryotes and eukaryotes.</title>
        <authorList>
            <person name="Spang A."/>
            <person name="Saw J.H."/>
            <person name="Jorgensen S.L."/>
            <person name="Zaremba-Niedzwiedzka K."/>
            <person name="Martijn J."/>
            <person name="Lind A.E."/>
            <person name="van Eijk R."/>
            <person name="Schleper C."/>
            <person name="Guy L."/>
            <person name="Ettema T.J."/>
        </authorList>
    </citation>
    <scope>NUCLEOTIDE SEQUENCE</scope>
</reference>
<evidence type="ECO:0000256" key="1">
    <source>
        <dbReference type="SAM" id="Phobius"/>
    </source>
</evidence>
<comment type="caution">
    <text evidence="2">The sequence shown here is derived from an EMBL/GenBank/DDBJ whole genome shotgun (WGS) entry which is preliminary data.</text>
</comment>
<dbReference type="EMBL" id="LAZR01010018">
    <property type="protein sequence ID" value="KKM69263.1"/>
    <property type="molecule type" value="Genomic_DNA"/>
</dbReference>
<organism evidence="2">
    <name type="scientific">marine sediment metagenome</name>
    <dbReference type="NCBI Taxonomy" id="412755"/>
    <lineage>
        <taxon>unclassified sequences</taxon>
        <taxon>metagenomes</taxon>
        <taxon>ecological metagenomes</taxon>
    </lineage>
</organism>
<proteinExistence type="predicted"/>
<keyword evidence="1" id="KW-0812">Transmembrane</keyword>
<protein>
    <submittedName>
        <fullName evidence="2">Uncharacterized protein</fullName>
    </submittedName>
</protein>
<evidence type="ECO:0000313" key="2">
    <source>
        <dbReference type="EMBL" id="KKM69263.1"/>
    </source>
</evidence>
<keyword evidence="1" id="KW-1133">Transmembrane helix</keyword>